<evidence type="ECO:0000313" key="2">
    <source>
        <dbReference type="Proteomes" id="UP001164250"/>
    </source>
</evidence>
<gene>
    <name evidence="1" type="ORF">Patl1_28004</name>
</gene>
<evidence type="ECO:0000313" key="1">
    <source>
        <dbReference type="EMBL" id="KAJ0098279.1"/>
    </source>
</evidence>
<name>A0ACC1BH11_9ROSI</name>
<organism evidence="1 2">
    <name type="scientific">Pistacia atlantica</name>
    <dbReference type="NCBI Taxonomy" id="434234"/>
    <lineage>
        <taxon>Eukaryota</taxon>
        <taxon>Viridiplantae</taxon>
        <taxon>Streptophyta</taxon>
        <taxon>Embryophyta</taxon>
        <taxon>Tracheophyta</taxon>
        <taxon>Spermatophyta</taxon>
        <taxon>Magnoliopsida</taxon>
        <taxon>eudicotyledons</taxon>
        <taxon>Gunneridae</taxon>
        <taxon>Pentapetalae</taxon>
        <taxon>rosids</taxon>
        <taxon>malvids</taxon>
        <taxon>Sapindales</taxon>
        <taxon>Anacardiaceae</taxon>
        <taxon>Pistacia</taxon>
    </lineage>
</organism>
<reference evidence="2" key="1">
    <citation type="journal article" date="2023" name="G3 (Bethesda)">
        <title>Genome assembly and association tests identify interacting loci associated with vigor, precocity, and sex in interspecific pistachio rootstocks.</title>
        <authorList>
            <person name="Palmer W."/>
            <person name="Jacygrad E."/>
            <person name="Sagayaradj S."/>
            <person name="Cavanaugh K."/>
            <person name="Han R."/>
            <person name="Bertier L."/>
            <person name="Beede B."/>
            <person name="Kafkas S."/>
            <person name="Golino D."/>
            <person name="Preece J."/>
            <person name="Michelmore R."/>
        </authorList>
    </citation>
    <scope>NUCLEOTIDE SEQUENCE [LARGE SCALE GENOMIC DNA]</scope>
</reference>
<sequence>MPVRDPHSGYAFVWLVSFTLFLFLAAGGGCLVMYMILPESQSSSWLAITGVTLVCLPWLFWFVTCMYRIISRVLGFRMVVGSGGNNNDTSMSNNGSAPVPTEYPSVEVKYEGDGTENNNGRERRDNKEGNKQTPSSSNNSIASRESEIPLTSSVS</sequence>
<comment type="caution">
    <text evidence="1">The sequence shown here is derived from an EMBL/GenBank/DDBJ whole genome shotgun (WGS) entry which is preliminary data.</text>
</comment>
<accession>A0ACC1BH11</accession>
<protein>
    <submittedName>
        <fullName evidence="1">Uncharacterized protein</fullName>
    </submittedName>
</protein>
<keyword evidence="2" id="KW-1185">Reference proteome</keyword>
<dbReference type="Proteomes" id="UP001164250">
    <property type="component" value="Chromosome 5"/>
</dbReference>
<dbReference type="EMBL" id="CM047901">
    <property type="protein sequence ID" value="KAJ0098279.1"/>
    <property type="molecule type" value="Genomic_DNA"/>
</dbReference>
<proteinExistence type="predicted"/>